<feature type="transmembrane region" description="Helical" evidence="1">
    <location>
        <begin position="220"/>
        <end position="243"/>
    </location>
</feature>
<feature type="transmembrane region" description="Helical" evidence="1">
    <location>
        <begin position="33"/>
        <end position="57"/>
    </location>
</feature>
<feature type="transmembrane region" description="Helical" evidence="1">
    <location>
        <begin position="404"/>
        <end position="423"/>
    </location>
</feature>
<dbReference type="InterPro" id="IPR046671">
    <property type="entry name" value="DUF6541"/>
</dbReference>
<feature type="transmembrane region" description="Helical" evidence="1">
    <location>
        <begin position="279"/>
        <end position="310"/>
    </location>
</feature>
<dbReference type="RefSeq" id="WP_176635282.1">
    <property type="nucleotide sequence ID" value="NZ_JAAMFM010000016.1"/>
</dbReference>
<keyword evidence="1" id="KW-0472">Membrane</keyword>
<feature type="transmembrane region" description="Helical" evidence="1">
    <location>
        <begin position="443"/>
        <end position="467"/>
    </location>
</feature>
<feature type="transmembrane region" description="Helical" evidence="1">
    <location>
        <begin position="249"/>
        <end position="267"/>
    </location>
</feature>
<keyword evidence="1" id="KW-1133">Transmembrane helix</keyword>
<evidence type="ECO:0000313" key="3">
    <source>
        <dbReference type="Proteomes" id="UP000543556"/>
    </source>
</evidence>
<feature type="transmembrane region" description="Helical" evidence="1">
    <location>
        <begin position="488"/>
        <end position="505"/>
    </location>
</feature>
<feature type="transmembrane region" description="Helical" evidence="1">
    <location>
        <begin position="63"/>
        <end position="80"/>
    </location>
</feature>
<evidence type="ECO:0000313" key="2">
    <source>
        <dbReference type="EMBL" id="NVM95558.1"/>
    </source>
</evidence>
<comment type="caution">
    <text evidence="2">The sequence shown here is derived from an EMBL/GenBank/DDBJ whole genome shotgun (WGS) entry which is preliminary data.</text>
</comment>
<feature type="transmembrane region" description="Helical" evidence="1">
    <location>
        <begin position="100"/>
        <end position="120"/>
    </location>
</feature>
<name>A0A7Y7M0B4_9MICC</name>
<evidence type="ECO:0000256" key="1">
    <source>
        <dbReference type="SAM" id="Phobius"/>
    </source>
</evidence>
<accession>A0A7Y7M0B4</accession>
<organism evidence="2 3">
    <name type="scientific">Arthrobacter wenxiniae</name>
    <dbReference type="NCBI Taxonomy" id="2713570"/>
    <lineage>
        <taxon>Bacteria</taxon>
        <taxon>Bacillati</taxon>
        <taxon>Actinomycetota</taxon>
        <taxon>Actinomycetes</taxon>
        <taxon>Micrococcales</taxon>
        <taxon>Micrococcaceae</taxon>
        <taxon>Arthrobacter</taxon>
    </lineage>
</organism>
<dbReference type="EMBL" id="JAAMFM010000016">
    <property type="protein sequence ID" value="NVM95558.1"/>
    <property type="molecule type" value="Genomic_DNA"/>
</dbReference>
<protein>
    <submittedName>
        <fullName evidence="2">Uncharacterized protein</fullName>
    </submittedName>
</protein>
<dbReference type="Proteomes" id="UP000543556">
    <property type="component" value="Unassembled WGS sequence"/>
</dbReference>
<keyword evidence="1" id="KW-0812">Transmembrane</keyword>
<feature type="transmembrane region" description="Helical" evidence="1">
    <location>
        <begin position="190"/>
        <end position="211"/>
    </location>
</feature>
<dbReference type="AlphaFoldDB" id="A0A7Y7M0B4"/>
<proteinExistence type="predicted"/>
<reference evidence="2 3" key="1">
    <citation type="submission" date="2020-02" db="EMBL/GenBank/DDBJ databases">
        <title>Genome sequence of strain AETb3-4.</title>
        <authorList>
            <person name="Gao J."/>
            <person name="Zhang X."/>
        </authorList>
    </citation>
    <scope>NUCLEOTIDE SEQUENCE [LARGE SCALE GENOMIC DNA]</scope>
    <source>
        <strain evidence="2 3">AETb3-4</strain>
    </source>
</reference>
<keyword evidence="3" id="KW-1185">Reference proteome</keyword>
<sequence length="660" mass="69991">MSWWTAVPVVLACMVLVLAPGAALAFSLGFRRLAVLGLAPVLSLSIIGVGAVAAPLVGLRWNIWIVVGLSVLACAGAWLVTDFRQSARNRATIHRDPWMVLGAAVLGMGAGALLIARRVMQLVGAPDNISQRYDDVFQLNAVRFVLDSGNGSTFSLGEMGGGKGLGAVYPAVWHDIAALLVQLTGASVPLAVTSLNLTICAVIWPVSVVFLTRVVAGPKLVAIMASGIFAAGLAAFPFLLLVWGPLFPNLLSVSVIPAALAVIVLLFRLSDHAERPWRLWLALLLLVPGMTLAHMSAVGAVLAFSVPMAAWAMGLHLRRLAVAGSPWRHYIAPAALTVACAAVAIVAWNTLRPGSYTGWTPHTTTPGAIGEVLANGEMSTRSAVVISVLAAVGIFRMVGGRRQIWWLLSFAAAASLYVVDAAVAKGPVRFFWTGIWYADTNRLAAYLPAFAVVLAAVGLAGIVDACVRAAARFRDRKAAVVRPWSRPALAAGVAASLLVLGFLAVSTQLGSIRTYIATNKQFYERNTPSSILSDDEYQLLARIDGEVPANAVIAGNPWNGSGLVYAFADRKVLKYHLSQGTTKEQSVVDQSLNKAAGNPAVCKAIRDLDVHYVLDFGTQYLLNHPASRTYPGLQDLATSASVQLVDQQGAAKLYKVRACW</sequence>
<dbReference type="Pfam" id="PF20176">
    <property type="entry name" value="DUF6541"/>
    <property type="match status" value="1"/>
</dbReference>
<feature type="transmembrane region" description="Helical" evidence="1">
    <location>
        <begin position="330"/>
        <end position="351"/>
    </location>
</feature>
<feature type="transmembrane region" description="Helical" evidence="1">
    <location>
        <begin position="6"/>
        <end position="26"/>
    </location>
</feature>
<gene>
    <name evidence="2" type="ORF">G6034_11640</name>
</gene>